<dbReference type="InterPro" id="IPR050281">
    <property type="entry name" value="Flavin_monoamine_oxidase"/>
</dbReference>
<dbReference type="PANTHER" id="PTHR10742:SF260">
    <property type="entry name" value="PROTEIN FLOWERING LOCUS D"/>
    <property type="match status" value="1"/>
</dbReference>
<proteinExistence type="inferred from homology"/>
<dbReference type="GO" id="GO:0016491">
    <property type="term" value="F:oxidoreductase activity"/>
    <property type="evidence" value="ECO:0007669"/>
    <property type="project" value="InterPro"/>
</dbReference>
<feature type="domain" description="Amine oxidase" evidence="2">
    <location>
        <begin position="2"/>
        <end position="27"/>
    </location>
</feature>
<sequence>MRFGFKVTVLEGRKRAGGRIYTKKMEGGNQLSGATDLAVSVLTVTLGNPLGSVAWQHVYFLHKVRDKWPLYNVYGKPVDLDMDMKVEILLFNFWIRPVD</sequence>
<evidence type="ECO:0000259" key="2">
    <source>
        <dbReference type="Pfam" id="PF01593"/>
    </source>
</evidence>
<evidence type="ECO:0000313" key="4">
    <source>
        <dbReference type="Proteomes" id="UP001345219"/>
    </source>
</evidence>
<dbReference type="AlphaFoldDB" id="A0AAN7KJ82"/>
<evidence type="ECO:0000256" key="1">
    <source>
        <dbReference type="ARBA" id="ARBA00005995"/>
    </source>
</evidence>
<comment type="caution">
    <text evidence="3">The sequence shown here is derived from an EMBL/GenBank/DDBJ whole genome shotgun (WGS) entry which is preliminary data.</text>
</comment>
<dbReference type="InterPro" id="IPR036188">
    <property type="entry name" value="FAD/NAD-bd_sf"/>
</dbReference>
<protein>
    <recommendedName>
        <fullName evidence="2">Amine oxidase domain-containing protein</fullName>
    </recommendedName>
</protein>
<dbReference type="PANTHER" id="PTHR10742">
    <property type="entry name" value="FLAVIN MONOAMINE OXIDASE"/>
    <property type="match status" value="1"/>
</dbReference>
<keyword evidence="4" id="KW-1185">Reference proteome</keyword>
<dbReference type="Gene3D" id="3.50.50.60">
    <property type="entry name" value="FAD/NAD(P)-binding domain"/>
    <property type="match status" value="1"/>
</dbReference>
<dbReference type="Pfam" id="PF01593">
    <property type="entry name" value="Amino_oxidase"/>
    <property type="match status" value="1"/>
</dbReference>
<reference evidence="3 4" key="1">
    <citation type="journal article" date="2023" name="Hortic Res">
        <title>Pangenome of water caltrop reveals structural variations and asymmetric subgenome divergence after allopolyploidization.</title>
        <authorList>
            <person name="Zhang X."/>
            <person name="Chen Y."/>
            <person name="Wang L."/>
            <person name="Yuan Y."/>
            <person name="Fang M."/>
            <person name="Shi L."/>
            <person name="Lu R."/>
            <person name="Comes H.P."/>
            <person name="Ma Y."/>
            <person name="Chen Y."/>
            <person name="Huang G."/>
            <person name="Zhou Y."/>
            <person name="Zheng Z."/>
            <person name="Qiu Y."/>
        </authorList>
    </citation>
    <scope>NUCLEOTIDE SEQUENCE [LARGE SCALE GENOMIC DNA]</scope>
    <source>
        <tissue evidence="3">Roots</tissue>
    </source>
</reference>
<comment type="similarity">
    <text evidence="1">Belongs to the flavin monoamine oxidase family.</text>
</comment>
<dbReference type="Proteomes" id="UP001345219">
    <property type="component" value="Chromosome 7"/>
</dbReference>
<name>A0AAN7KJ82_9MYRT</name>
<dbReference type="InterPro" id="IPR002937">
    <property type="entry name" value="Amino_oxidase"/>
</dbReference>
<organism evidence="3 4">
    <name type="scientific">Trapa incisa</name>
    <dbReference type="NCBI Taxonomy" id="236973"/>
    <lineage>
        <taxon>Eukaryota</taxon>
        <taxon>Viridiplantae</taxon>
        <taxon>Streptophyta</taxon>
        <taxon>Embryophyta</taxon>
        <taxon>Tracheophyta</taxon>
        <taxon>Spermatophyta</taxon>
        <taxon>Magnoliopsida</taxon>
        <taxon>eudicotyledons</taxon>
        <taxon>Gunneridae</taxon>
        <taxon>Pentapetalae</taxon>
        <taxon>rosids</taxon>
        <taxon>malvids</taxon>
        <taxon>Myrtales</taxon>
        <taxon>Lythraceae</taxon>
        <taxon>Trapa</taxon>
    </lineage>
</organism>
<evidence type="ECO:0000313" key="3">
    <source>
        <dbReference type="EMBL" id="KAK4766199.1"/>
    </source>
</evidence>
<dbReference type="SUPFAM" id="SSF51905">
    <property type="entry name" value="FAD/NAD(P)-binding domain"/>
    <property type="match status" value="1"/>
</dbReference>
<dbReference type="EMBL" id="JAXIOK010000007">
    <property type="protein sequence ID" value="KAK4766199.1"/>
    <property type="molecule type" value="Genomic_DNA"/>
</dbReference>
<gene>
    <name evidence="3" type="ORF">SAY87_007841</name>
</gene>
<accession>A0AAN7KJ82</accession>